<dbReference type="Proteomes" id="UP000218418">
    <property type="component" value="Chromosome"/>
</dbReference>
<keyword evidence="5" id="KW-0256">Endoplasmic reticulum</keyword>
<dbReference type="InterPro" id="IPR001623">
    <property type="entry name" value="DnaJ_domain"/>
</dbReference>
<evidence type="ECO:0000313" key="9">
    <source>
        <dbReference type="EMBL" id="BAY82127.1"/>
    </source>
</evidence>
<evidence type="ECO:0000256" key="5">
    <source>
        <dbReference type="ARBA" id="ARBA00022824"/>
    </source>
</evidence>
<dbReference type="Gene3D" id="1.10.287.110">
    <property type="entry name" value="DnaJ domain"/>
    <property type="match status" value="1"/>
</dbReference>
<feature type="compositionally biased region" description="Low complexity" evidence="7">
    <location>
        <begin position="164"/>
        <end position="190"/>
    </location>
</feature>
<dbReference type="Pfam" id="PF00226">
    <property type="entry name" value="DnaJ"/>
    <property type="match status" value="1"/>
</dbReference>
<feature type="region of interest" description="Disordered" evidence="7">
    <location>
        <begin position="163"/>
        <end position="198"/>
    </location>
</feature>
<dbReference type="OrthoDB" id="494812at2"/>
<keyword evidence="4 6" id="KW-0802">TPR repeat</keyword>
<accession>A0A1Z4LLK8</accession>
<feature type="domain" description="J" evidence="8">
    <location>
        <begin position="16"/>
        <end position="87"/>
    </location>
</feature>
<feature type="compositionally biased region" description="Gly residues" evidence="7">
    <location>
        <begin position="309"/>
        <end position="320"/>
    </location>
</feature>
<dbReference type="GO" id="GO:0051787">
    <property type="term" value="F:misfolded protein binding"/>
    <property type="evidence" value="ECO:0007669"/>
    <property type="project" value="TreeGrafter"/>
</dbReference>
<dbReference type="PROSITE" id="PS50076">
    <property type="entry name" value="DNAJ_2"/>
    <property type="match status" value="1"/>
</dbReference>
<dbReference type="GO" id="GO:0051087">
    <property type="term" value="F:protein-folding chaperone binding"/>
    <property type="evidence" value="ECO:0007669"/>
    <property type="project" value="TreeGrafter"/>
</dbReference>
<dbReference type="Gene3D" id="1.25.40.10">
    <property type="entry name" value="Tetratricopeptide repeat domain"/>
    <property type="match status" value="1"/>
</dbReference>
<keyword evidence="10" id="KW-1185">Reference proteome</keyword>
<comment type="subcellular location">
    <subcellularLocation>
        <location evidence="1">Endoplasmic reticulum</location>
    </subcellularLocation>
</comment>
<keyword evidence="3" id="KW-0677">Repeat</keyword>
<evidence type="ECO:0000259" key="8">
    <source>
        <dbReference type="PROSITE" id="PS50076"/>
    </source>
</evidence>
<keyword evidence="9" id="KW-0346">Stress response</keyword>
<dbReference type="SMART" id="SM00271">
    <property type="entry name" value="DnaJ"/>
    <property type="match status" value="1"/>
</dbReference>
<dbReference type="InterPro" id="IPR011990">
    <property type="entry name" value="TPR-like_helical_dom_sf"/>
</dbReference>
<dbReference type="PANTHER" id="PTHR44140:SF2">
    <property type="entry name" value="LD25575P"/>
    <property type="match status" value="1"/>
</dbReference>
<dbReference type="SUPFAM" id="SSF46565">
    <property type="entry name" value="Chaperone J-domain"/>
    <property type="match status" value="1"/>
</dbReference>
<evidence type="ECO:0000256" key="6">
    <source>
        <dbReference type="PROSITE-ProRule" id="PRU00339"/>
    </source>
</evidence>
<dbReference type="EMBL" id="AP018227">
    <property type="protein sequence ID" value="BAY82127.1"/>
    <property type="molecule type" value="Genomic_DNA"/>
</dbReference>
<dbReference type="InterPro" id="IPR019734">
    <property type="entry name" value="TPR_rpt"/>
</dbReference>
<proteinExistence type="predicted"/>
<dbReference type="Pfam" id="PF07719">
    <property type="entry name" value="TPR_2"/>
    <property type="match status" value="1"/>
</dbReference>
<sequence length="320" mass="34920">MSFQIERGLFKYDFIDYHAVLCLRVDADAKEVRKRYLQIARRLHPDSCAAASDEEKQLASQLLSKLVNPAYENLSQDKSRAEHTAVLIQMGKRLAQDSASVELTTDNAKQLASTPNFDSAYKNAISQVAKIQYKSLSQAVEAIAQISELNLVYLMRSAGKSLKSASSTPATSGSNSPNSSNSNTAGNSSAPPQPKEDPVFAGYMRRAQELIAKNQLSQARVELQDAIKMKPNSNQCHSMIGVVYMKQNQVKMAKIHFDRALQIDPKDQTALEGKTKIDKILKKTAPSSGKKSTVSEKVASKSSKSESGGLFGGLFGGKKK</sequence>
<gene>
    <name evidence="9" type="ORF">NIES267_16060</name>
</gene>
<dbReference type="SMART" id="SM00028">
    <property type="entry name" value="TPR"/>
    <property type="match status" value="2"/>
</dbReference>
<dbReference type="PROSITE" id="PS50005">
    <property type="entry name" value="TPR"/>
    <property type="match status" value="1"/>
</dbReference>
<name>A0A1Z4LLK8_9CYAN</name>
<evidence type="ECO:0000313" key="10">
    <source>
        <dbReference type="Proteomes" id="UP000218418"/>
    </source>
</evidence>
<dbReference type="GO" id="GO:0034975">
    <property type="term" value="P:protein folding in endoplasmic reticulum"/>
    <property type="evidence" value="ECO:0007669"/>
    <property type="project" value="TreeGrafter"/>
</dbReference>
<feature type="compositionally biased region" description="Low complexity" evidence="7">
    <location>
        <begin position="290"/>
        <end position="308"/>
    </location>
</feature>
<protein>
    <submittedName>
        <fullName evidence="9">Heat shock protein DnaJ domain-containing protein</fullName>
    </submittedName>
</protein>
<feature type="region of interest" description="Disordered" evidence="7">
    <location>
        <begin position="282"/>
        <end position="320"/>
    </location>
</feature>
<reference evidence="9 10" key="1">
    <citation type="submission" date="2017-06" db="EMBL/GenBank/DDBJ databases">
        <title>Genome sequencing of cyanobaciteial culture collection at National Institute for Environmental Studies (NIES).</title>
        <authorList>
            <person name="Hirose Y."/>
            <person name="Shimura Y."/>
            <person name="Fujisawa T."/>
            <person name="Nakamura Y."/>
            <person name="Kawachi M."/>
        </authorList>
    </citation>
    <scope>NUCLEOTIDE SEQUENCE [LARGE SCALE GENOMIC DNA]</scope>
    <source>
        <strain evidence="9 10">NIES-267</strain>
    </source>
</reference>
<dbReference type="SUPFAM" id="SSF48452">
    <property type="entry name" value="TPR-like"/>
    <property type="match status" value="1"/>
</dbReference>
<dbReference type="InterPro" id="IPR013105">
    <property type="entry name" value="TPR_2"/>
</dbReference>
<evidence type="ECO:0000256" key="7">
    <source>
        <dbReference type="SAM" id="MobiDB-lite"/>
    </source>
</evidence>
<dbReference type="InterPro" id="IPR051727">
    <property type="entry name" value="DnaJ_C3_Co-chaperones"/>
</dbReference>
<evidence type="ECO:0000256" key="4">
    <source>
        <dbReference type="ARBA" id="ARBA00022803"/>
    </source>
</evidence>
<evidence type="ECO:0000256" key="1">
    <source>
        <dbReference type="ARBA" id="ARBA00004240"/>
    </source>
</evidence>
<evidence type="ECO:0000256" key="3">
    <source>
        <dbReference type="ARBA" id="ARBA00022737"/>
    </source>
</evidence>
<organism evidence="9 10">
    <name type="scientific">Calothrix parasitica NIES-267</name>
    <dbReference type="NCBI Taxonomy" id="1973488"/>
    <lineage>
        <taxon>Bacteria</taxon>
        <taxon>Bacillati</taxon>
        <taxon>Cyanobacteriota</taxon>
        <taxon>Cyanophyceae</taxon>
        <taxon>Nostocales</taxon>
        <taxon>Calotrichaceae</taxon>
        <taxon>Calothrix</taxon>
    </lineage>
</organism>
<feature type="repeat" description="TPR" evidence="6">
    <location>
        <begin position="234"/>
        <end position="267"/>
    </location>
</feature>
<dbReference type="CDD" id="cd06257">
    <property type="entry name" value="DnaJ"/>
    <property type="match status" value="1"/>
</dbReference>
<evidence type="ECO:0000256" key="2">
    <source>
        <dbReference type="ARBA" id="ARBA00022729"/>
    </source>
</evidence>
<dbReference type="AlphaFoldDB" id="A0A1Z4LLK8"/>
<dbReference type="InterPro" id="IPR036869">
    <property type="entry name" value="J_dom_sf"/>
</dbReference>
<keyword evidence="2" id="KW-0732">Signal</keyword>
<dbReference type="PANTHER" id="PTHR44140">
    <property type="entry name" value="LD25575P"/>
    <property type="match status" value="1"/>
</dbReference>